<accession>A0ABM8CZ66</accession>
<gene>
    <name evidence="2" type="ORF">IFM12276_33540</name>
</gene>
<evidence type="ECO:0000256" key="1">
    <source>
        <dbReference type="SAM" id="MobiDB-lite"/>
    </source>
</evidence>
<evidence type="ECO:0000313" key="2">
    <source>
        <dbReference type="EMBL" id="BDU00326.1"/>
    </source>
</evidence>
<organism evidence="2 3">
    <name type="scientific">Nocardia sputorum</name>
    <dbReference type="NCBI Taxonomy" id="2984338"/>
    <lineage>
        <taxon>Bacteria</taxon>
        <taxon>Bacillati</taxon>
        <taxon>Actinomycetota</taxon>
        <taxon>Actinomycetes</taxon>
        <taxon>Mycobacteriales</taxon>
        <taxon>Nocardiaceae</taxon>
        <taxon>Nocardia</taxon>
    </lineage>
</organism>
<proteinExistence type="predicted"/>
<dbReference type="EMBL" id="AP026978">
    <property type="protein sequence ID" value="BDU00326.1"/>
    <property type="molecule type" value="Genomic_DNA"/>
</dbReference>
<dbReference type="Proteomes" id="UP001317870">
    <property type="component" value="Chromosome"/>
</dbReference>
<protein>
    <submittedName>
        <fullName evidence="2">Uncharacterized protein</fullName>
    </submittedName>
</protein>
<keyword evidence="3" id="KW-1185">Reference proteome</keyword>
<feature type="region of interest" description="Disordered" evidence="1">
    <location>
        <begin position="1"/>
        <end position="23"/>
    </location>
</feature>
<evidence type="ECO:0000313" key="3">
    <source>
        <dbReference type="Proteomes" id="UP001317870"/>
    </source>
</evidence>
<reference evidence="2 3" key="1">
    <citation type="submission" date="2022-11" db="EMBL/GenBank/DDBJ databases">
        <title>Genome Sequencing of Nocardia sp. ON39_IFM12276 and assembly.</title>
        <authorList>
            <person name="Shimojima M."/>
            <person name="Toyokawa M."/>
            <person name="Uesaka K."/>
        </authorList>
    </citation>
    <scope>NUCLEOTIDE SEQUENCE [LARGE SCALE GENOMIC DNA]</scope>
    <source>
        <strain evidence="2 3">IFM 12276</strain>
    </source>
</reference>
<name>A0ABM8CZ66_9NOCA</name>
<sequence length="103" mass="11419">MTGGFFNHYDDPDEFWDDEPIRPDRPSRRILNARAESLNPDQRYDDRTVCADRLASVAKLGGDPRRTVGAAGGGVHVQGLHRQIRASLLEWGGTVAALRFTNA</sequence>